<evidence type="ECO:0000256" key="2">
    <source>
        <dbReference type="SAM" id="Phobius"/>
    </source>
</evidence>
<sequence length="240" mass="25372">IHVTNLSLSRVDSVFLRGAAKRAGAQSQLEFIGPPVGRQVESYCTKPKAMPDTSSLKSGNGTLFVVIVAGASSVVLLIAVMSAVMLCRRCAESMSSRDKWSAPCAVGLDSSAASSCGVGEGTAFAGGRLRYMPINYSSESGWWAGACQYSSITTPAPDMSRQQQQQQHHHHQGRHQEQQIGGGKSGTHRPVLAEHVADHAATLVAPDGSATPGLKQEFKACCRGLAKATSSKKNKGYKDK</sequence>
<keyword evidence="2" id="KW-0812">Transmembrane</keyword>
<evidence type="ECO:0000256" key="1">
    <source>
        <dbReference type="SAM" id="MobiDB-lite"/>
    </source>
</evidence>
<feature type="region of interest" description="Disordered" evidence="1">
    <location>
        <begin position="154"/>
        <end position="188"/>
    </location>
</feature>
<organism evidence="3">
    <name type="scientific">Notodromas monacha</name>
    <dbReference type="NCBI Taxonomy" id="399045"/>
    <lineage>
        <taxon>Eukaryota</taxon>
        <taxon>Metazoa</taxon>
        <taxon>Ecdysozoa</taxon>
        <taxon>Arthropoda</taxon>
        <taxon>Crustacea</taxon>
        <taxon>Oligostraca</taxon>
        <taxon>Ostracoda</taxon>
        <taxon>Podocopa</taxon>
        <taxon>Podocopida</taxon>
        <taxon>Cypridocopina</taxon>
        <taxon>Cypridoidea</taxon>
        <taxon>Cyprididae</taxon>
        <taxon>Notodromas</taxon>
    </lineage>
</organism>
<accession>A0A7R9C2K0</accession>
<name>A0A7R9C2K0_9CRUS</name>
<feature type="non-terminal residue" evidence="3">
    <location>
        <position position="1"/>
    </location>
</feature>
<protein>
    <submittedName>
        <fullName evidence="3">Uncharacterized protein</fullName>
    </submittedName>
</protein>
<dbReference type="Proteomes" id="UP000678499">
    <property type="component" value="Unassembled WGS sequence"/>
</dbReference>
<proteinExistence type="predicted"/>
<keyword evidence="2" id="KW-1133">Transmembrane helix</keyword>
<dbReference type="EMBL" id="CAJPEX010010189">
    <property type="protein sequence ID" value="CAG0925012.1"/>
    <property type="molecule type" value="Genomic_DNA"/>
</dbReference>
<keyword evidence="4" id="KW-1185">Reference proteome</keyword>
<keyword evidence="2" id="KW-0472">Membrane</keyword>
<evidence type="ECO:0000313" key="4">
    <source>
        <dbReference type="Proteomes" id="UP000678499"/>
    </source>
</evidence>
<feature type="transmembrane region" description="Helical" evidence="2">
    <location>
        <begin position="63"/>
        <end position="87"/>
    </location>
</feature>
<gene>
    <name evidence="3" type="ORF">NMOB1V02_LOCUS12464</name>
</gene>
<reference evidence="3" key="1">
    <citation type="submission" date="2020-11" db="EMBL/GenBank/DDBJ databases">
        <authorList>
            <person name="Tran Van P."/>
        </authorList>
    </citation>
    <scope>NUCLEOTIDE SEQUENCE</scope>
</reference>
<dbReference type="AlphaFoldDB" id="A0A7R9C2K0"/>
<evidence type="ECO:0000313" key="3">
    <source>
        <dbReference type="EMBL" id="CAD7284860.1"/>
    </source>
</evidence>
<dbReference type="EMBL" id="OA892226">
    <property type="protein sequence ID" value="CAD7284860.1"/>
    <property type="molecule type" value="Genomic_DNA"/>
</dbReference>